<dbReference type="InterPro" id="IPR052336">
    <property type="entry name" value="MlaD_Phospholipid_Transporter"/>
</dbReference>
<dbReference type="RefSeq" id="WP_338031270.1">
    <property type="nucleotide sequence ID" value="NZ_FLYE01000001.1"/>
</dbReference>
<gene>
    <name evidence="2" type="ORF">MTBPR1_10444</name>
</gene>
<dbReference type="Pfam" id="PF02470">
    <property type="entry name" value="MlaD"/>
    <property type="match status" value="1"/>
</dbReference>
<dbReference type="STRING" id="1867952.MTBPR1_10444"/>
<protein>
    <submittedName>
        <fullName evidence="2">Mammalian cell entry related</fullName>
    </submittedName>
</protein>
<dbReference type="PANTHER" id="PTHR33371:SF4">
    <property type="entry name" value="INTERMEMBRANE PHOSPHOLIPID TRANSPORT SYSTEM BINDING PROTEIN MLAD"/>
    <property type="match status" value="1"/>
</dbReference>
<organism evidence="2 3">
    <name type="scientific">Candidatus Terasakiella magnetica</name>
    <dbReference type="NCBI Taxonomy" id="1867952"/>
    <lineage>
        <taxon>Bacteria</taxon>
        <taxon>Pseudomonadati</taxon>
        <taxon>Pseudomonadota</taxon>
        <taxon>Alphaproteobacteria</taxon>
        <taxon>Rhodospirillales</taxon>
        <taxon>Terasakiellaceae</taxon>
        <taxon>Terasakiella</taxon>
    </lineage>
</organism>
<dbReference type="PANTHER" id="PTHR33371">
    <property type="entry name" value="INTERMEMBRANE PHOSPHOLIPID TRANSPORT SYSTEM BINDING PROTEIN MLAD-RELATED"/>
    <property type="match status" value="1"/>
</dbReference>
<name>A0A1C3RD45_9PROT</name>
<reference evidence="2 3" key="1">
    <citation type="submission" date="2016-07" db="EMBL/GenBank/DDBJ databases">
        <authorList>
            <person name="Lefevre C.T."/>
        </authorList>
    </citation>
    <scope>NUCLEOTIDE SEQUENCE [LARGE SCALE GENOMIC DNA]</scope>
    <source>
        <strain evidence="2">PR1</strain>
    </source>
</reference>
<accession>A0A1C3RD45</accession>
<dbReference type="AlphaFoldDB" id="A0A1C3RD45"/>
<keyword evidence="3" id="KW-1185">Reference proteome</keyword>
<feature type="domain" description="Mce/MlaD" evidence="1">
    <location>
        <begin position="37"/>
        <end position="114"/>
    </location>
</feature>
<evidence type="ECO:0000259" key="1">
    <source>
        <dbReference type="Pfam" id="PF02470"/>
    </source>
</evidence>
<evidence type="ECO:0000313" key="2">
    <source>
        <dbReference type="EMBL" id="SCA55197.1"/>
    </source>
</evidence>
<evidence type="ECO:0000313" key="3">
    <source>
        <dbReference type="Proteomes" id="UP000231658"/>
    </source>
</evidence>
<dbReference type="Proteomes" id="UP000231658">
    <property type="component" value="Unassembled WGS sequence"/>
</dbReference>
<proteinExistence type="predicted"/>
<sequence>MMGKNIVETVMGGVVLLVAAGFLFIALNTAQVKSVEGYTVEAAFLKIGGLQKGSDVRMNGIKIGSVQESLLDPETYDAVISMTIRPDLKLPADTVASVVSGGLIGGKYVRLEPGADRENFIAAGGRLENTKDFKSLEDQVGEIIFLATGGEGEQ</sequence>
<dbReference type="EMBL" id="FLYE01000001">
    <property type="protein sequence ID" value="SCA55197.1"/>
    <property type="molecule type" value="Genomic_DNA"/>
</dbReference>
<dbReference type="InterPro" id="IPR003399">
    <property type="entry name" value="Mce/MlaD"/>
</dbReference>